<name>A0A926P2W5_9HYPH</name>
<dbReference type="AlphaFoldDB" id="A0A926P2W5"/>
<organism evidence="2 3">
    <name type="scientific">Roseibium aggregatum</name>
    <dbReference type="NCBI Taxonomy" id="187304"/>
    <lineage>
        <taxon>Bacteria</taxon>
        <taxon>Pseudomonadati</taxon>
        <taxon>Pseudomonadota</taxon>
        <taxon>Alphaproteobacteria</taxon>
        <taxon>Hyphomicrobiales</taxon>
        <taxon>Stappiaceae</taxon>
        <taxon>Roseibium</taxon>
    </lineage>
</organism>
<dbReference type="SUPFAM" id="SSF53474">
    <property type="entry name" value="alpha/beta-Hydrolases"/>
    <property type="match status" value="1"/>
</dbReference>
<accession>A0A926P2W5</accession>
<protein>
    <submittedName>
        <fullName evidence="2">Alpha/beta fold hydrolase</fullName>
    </submittedName>
</protein>
<dbReference type="InterPro" id="IPR029058">
    <property type="entry name" value="AB_hydrolase_fold"/>
</dbReference>
<dbReference type="InterPro" id="IPR000073">
    <property type="entry name" value="AB_hydrolase_1"/>
</dbReference>
<dbReference type="EMBL" id="JABFCZ010000020">
    <property type="protein sequence ID" value="MBD1548113.1"/>
    <property type="molecule type" value="Genomic_DNA"/>
</dbReference>
<evidence type="ECO:0000313" key="3">
    <source>
        <dbReference type="Proteomes" id="UP000598467"/>
    </source>
</evidence>
<dbReference type="Gene3D" id="3.40.50.1820">
    <property type="entry name" value="alpha/beta hydrolase"/>
    <property type="match status" value="1"/>
</dbReference>
<dbReference type="Pfam" id="PF00561">
    <property type="entry name" value="Abhydrolase_1"/>
    <property type="match status" value="1"/>
</dbReference>
<dbReference type="RefSeq" id="WP_190292853.1">
    <property type="nucleotide sequence ID" value="NZ_JABFCZ010000020.1"/>
</dbReference>
<dbReference type="InterPro" id="IPR000639">
    <property type="entry name" value="Epox_hydrolase-like"/>
</dbReference>
<dbReference type="PRINTS" id="PR00111">
    <property type="entry name" value="ABHYDROLASE"/>
</dbReference>
<sequence>MSAADFPITWEEAGSGDPVIFLHGVGGGAASWKFQLDHFGQTRRAIAWDMPGYGGSKLLETTTFSGLADALQRLMDHLGLEKADIVGHSIGGMVAQEFIAAHPDRVRRLVLSATSPAFGSPDGDFQKKFVAARLGPLDQGKTMADVAAEVVPELIGDDADPDGVALARQCMSRVPNETYRATMQCLVTFDRRDTLKQIAVPTLLLAGEKDTNAPAPMMERMAARIPSARYVCLEGAGHLANMECPARFDAAVEEFLDLV</sequence>
<gene>
    <name evidence="2" type="ORF">HK439_17750</name>
</gene>
<dbReference type="GO" id="GO:0016787">
    <property type="term" value="F:hydrolase activity"/>
    <property type="evidence" value="ECO:0007669"/>
    <property type="project" value="UniProtKB-KW"/>
</dbReference>
<evidence type="ECO:0000259" key="1">
    <source>
        <dbReference type="Pfam" id="PF00561"/>
    </source>
</evidence>
<dbReference type="Proteomes" id="UP000598467">
    <property type="component" value="Unassembled WGS sequence"/>
</dbReference>
<dbReference type="PANTHER" id="PTHR43798">
    <property type="entry name" value="MONOACYLGLYCEROL LIPASE"/>
    <property type="match status" value="1"/>
</dbReference>
<keyword evidence="2" id="KW-0378">Hydrolase</keyword>
<dbReference type="InterPro" id="IPR050266">
    <property type="entry name" value="AB_hydrolase_sf"/>
</dbReference>
<evidence type="ECO:0000313" key="2">
    <source>
        <dbReference type="EMBL" id="MBD1548113.1"/>
    </source>
</evidence>
<dbReference type="PRINTS" id="PR00412">
    <property type="entry name" value="EPOXHYDRLASE"/>
</dbReference>
<feature type="domain" description="AB hydrolase-1" evidence="1">
    <location>
        <begin position="18"/>
        <end position="243"/>
    </location>
</feature>
<proteinExistence type="predicted"/>
<reference evidence="2" key="1">
    <citation type="submission" date="2020-05" db="EMBL/GenBank/DDBJ databases">
        <title>Identification of trans-AT polyketide cluster in two marine bacteria, producers of a novel glutaramide-containing polyketide sesbanimide D and analogs.</title>
        <authorList>
            <person name="Kacar D."/>
            <person name="Rodriguez P."/>
            <person name="Canedo L."/>
            <person name="Gonzalez E."/>
            <person name="Galan B."/>
            <person name="De La Calle F."/>
            <person name="Garcia J.L."/>
        </authorList>
    </citation>
    <scope>NUCLEOTIDE SEQUENCE</scope>
    <source>
        <strain evidence="2">PHM038</strain>
    </source>
</reference>
<comment type="caution">
    <text evidence="2">The sequence shown here is derived from an EMBL/GenBank/DDBJ whole genome shotgun (WGS) entry which is preliminary data.</text>
</comment>